<evidence type="ECO:0000256" key="3">
    <source>
        <dbReference type="ARBA" id="ARBA00023163"/>
    </source>
</evidence>
<dbReference type="InterPro" id="IPR037923">
    <property type="entry name" value="HTH-like"/>
</dbReference>
<dbReference type="PRINTS" id="PR00032">
    <property type="entry name" value="HTHARAC"/>
</dbReference>
<dbReference type="GO" id="GO:0003700">
    <property type="term" value="F:DNA-binding transcription factor activity"/>
    <property type="evidence" value="ECO:0007669"/>
    <property type="project" value="InterPro"/>
</dbReference>
<dbReference type="PANTHER" id="PTHR46796:SF7">
    <property type="entry name" value="ARAC FAMILY TRANSCRIPTIONAL REGULATOR"/>
    <property type="match status" value="1"/>
</dbReference>
<evidence type="ECO:0000256" key="1">
    <source>
        <dbReference type="ARBA" id="ARBA00023015"/>
    </source>
</evidence>
<dbReference type="SUPFAM" id="SSF46689">
    <property type="entry name" value="Homeodomain-like"/>
    <property type="match status" value="2"/>
</dbReference>
<name>A0A3B0YUR9_9ZZZZ</name>
<accession>A0A3B0YUR9</accession>
<keyword evidence="3" id="KW-0804">Transcription</keyword>
<keyword evidence="2" id="KW-0238">DNA-binding</keyword>
<evidence type="ECO:0000313" key="5">
    <source>
        <dbReference type="EMBL" id="VAW78069.1"/>
    </source>
</evidence>
<dbReference type="AlphaFoldDB" id="A0A3B0YUR9"/>
<dbReference type="GO" id="GO:0043565">
    <property type="term" value="F:sequence-specific DNA binding"/>
    <property type="evidence" value="ECO:0007669"/>
    <property type="project" value="InterPro"/>
</dbReference>
<dbReference type="EMBL" id="UOFL01000143">
    <property type="protein sequence ID" value="VAW78069.1"/>
    <property type="molecule type" value="Genomic_DNA"/>
</dbReference>
<protein>
    <submittedName>
        <fullName evidence="5">Transcriptional regulator, AraC family</fullName>
    </submittedName>
</protein>
<dbReference type="InterPro" id="IPR009057">
    <property type="entry name" value="Homeodomain-like_sf"/>
</dbReference>
<reference evidence="5" key="1">
    <citation type="submission" date="2018-06" db="EMBL/GenBank/DDBJ databases">
        <authorList>
            <person name="Zhirakovskaya E."/>
        </authorList>
    </citation>
    <scope>NUCLEOTIDE SEQUENCE</scope>
</reference>
<dbReference type="SMART" id="SM00342">
    <property type="entry name" value="HTH_ARAC"/>
    <property type="match status" value="1"/>
</dbReference>
<dbReference type="SUPFAM" id="SSF51215">
    <property type="entry name" value="Regulatory protein AraC"/>
    <property type="match status" value="1"/>
</dbReference>
<keyword evidence="1" id="KW-0805">Transcription regulation</keyword>
<dbReference type="PANTHER" id="PTHR46796">
    <property type="entry name" value="HTH-TYPE TRANSCRIPTIONAL ACTIVATOR RHAS-RELATED"/>
    <property type="match status" value="1"/>
</dbReference>
<evidence type="ECO:0000256" key="2">
    <source>
        <dbReference type="ARBA" id="ARBA00023125"/>
    </source>
</evidence>
<evidence type="ECO:0000259" key="4">
    <source>
        <dbReference type="PROSITE" id="PS01124"/>
    </source>
</evidence>
<dbReference type="InterPro" id="IPR020449">
    <property type="entry name" value="Tscrpt_reg_AraC-type_HTH"/>
</dbReference>
<gene>
    <name evidence="5" type="ORF">MNBD_GAMMA12-3897</name>
</gene>
<sequence>MDVLADVLAVNRFRNSYLGHTTFSPPWGFEIKPAEVATFHIVSRGNCWLIPEGEFEPIRLNQGDVALMAHGVGHKLLNHPDTPVSDYDKVANKQPVTSDPAMNSTDLFCGVYYFDQDSLHPLLSLLSPVIHLPADQALVDDELQTVIRLLMRENCRSKPGSTTVKKQLMNILFVYIVRAWLDKQPECQAGWLSALRDSQIGKALVLMHETPQQRWTVNLLAKEVSMSRAGFAKRFSDLVGEAPLTYLTRWRMDQAANLLRESSDAITLIAAKVGYESETAFSKTFRKNRGIPPGQYRLQFINNDN</sequence>
<feature type="domain" description="HTH araC/xylS-type" evidence="4">
    <location>
        <begin position="201"/>
        <end position="299"/>
    </location>
</feature>
<dbReference type="Gene3D" id="1.10.10.60">
    <property type="entry name" value="Homeodomain-like"/>
    <property type="match status" value="2"/>
</dbReference>
<dbReference type="InterPro" id="IPR018060">
    <property type="entry name" value="HTH_AraC"/>
</dbReference>
<organism evidence="5">
    <name type="scientific">hydrothermal vent metagenome</name>
    <dbReference type="NCBI Taxonomy" id="652676"/>
    <lineage>
        <taxon>unclassified sequences</taxon>
        <taxon>metagenomes</taxon>
        <taxon>ecological metagenomes</taxon>
    </lineage>
</organism>
<dbReference type="Pfam" id="PF12852">
    <property type="entry name" value="Cupin_6"/>
    <property type="match status" value="1"/>
</dbReference>
<dbReference type="InterPro" id="IPR032783">
    <property type="entry name" value="AraC_lig"/>
</dbReference>
<dbReference type="PROSITE" id="PS01124">
    <property type="entry name" value="HTH_ARAC_FAMILY_2"/>
    <property type="match status" value="1"/>
</dbReference>
<proteinExistence type="predicted"/>
<dbReference type="Pfam" id="PF12833">
    <property type="entry name" value="HTH_18"/>
    <property type="match status" value="1"/>
</dbReference>
<dbReference type="InterPro" id="IPR050204">
    <property type="entry name" value="AraC_XylS_family_regulators"/>
</dbReference>